<dbReference type="Gene3D" id="3.90.870.10">
    <property type="entry name" value="DHBP synthase"/>
    <property type="match status" value="1"/>
</dbReference>
<dbReference type="FunFam" id="3.90.870.10:FF:000009">
    <property type="entry name" value="Threonylcarbamoyl-AMP synthase, putative"/>
    <property type="match status" value="1"/>
</dbReference>
<dbReference type="PIRSF" id="PIRSF004930">
    <property type="entry name" value="Tln_factor_SUA5"/>
    <property type="match status" value="1"/>
</dbReference>
<evidence type="ECO:0000256" key="6">
    <source>
        <dbReference type="ARBA" id="ARBA00022679"/>
    </source>
</evidence>
<dbReference type="GO" id="GO:0003725">
    <property type="term" value="F:double-stranded RNA binding"/>
    <property type="evidence" value="ECO:0007669"/>
    <property type="project" value="UniProtKB-UniRule"/>
</dbReference>
<dbReference type="InterPro" id="IPR005145">
    <property type="entry name" value="Sua5_C"/>
</dbReference>
<dbReference type="GO" id="GO:0005524">
    <property type="term" value="F:ATP binding"/>
    <property type="evidence" value="ECO:0007669"/>
    <property type="project" value="UniProtKB-UniRule"/>
</dbReference>
<feature type="binding site" evidence="14">
    <location>
        <position position="237"/>
    </location>
    <ligand>
        <name>ATP</name>
        <dbReference type="ChEBI" id="CHEBI:30616"/>
    </ligand>
</feature>
<keyword evidence="10 13" id="KW-0067">ATP-binding</keyword>
<evidence type="ECO:0000256" key="10">
    <source>
        <dbReference type="ARBA" id="ARBA00022840"/>
    </source>
</evidence>
<proteinExistence type="inferred from homology"/>
<dbReference type="EC" id="2.7.7.87" evidence="3 13"/>
<keyword evidence="5 13" id="KW-0963">Cytoplasm</keyword>
<gene>
    <name evidence="16" type="ORF">CKA38_12120</name>
</gene>
<evidence type="ECO:0000256" key="14">
    <source>
        <dbReference type="PIRSR" id="PIRSR004930-1"/>
    </source>
</evidence>
<name>A0A2U8E561_9BACT</name>
<evidence type="ECO:0000256" key="7">
    <source>
        <dbReference type="ARBA" id="ARBA00022694"/>
    </source>
</evidence>
<evidence type="ECO:0000313" key="16">
    <source>
        <dbReference type="EMBL" id="AWI09895.1"/>
    </source>
</evidence>
<dbReference type="GO" id="GO:0006450">
    <property type="term" value="P:regulation of translational fidelity"/>
    <property type="evidence" value="ECO:0007669"/>
    <property type="project" value="TreeGrafter"/>
</dbReference>
<keyword evidence="8 13" id="KW-0548">Nucleotidyltransferase</keyword>
<dbReference type="InterPro" id="IPR017945">
    <property type="entry name" value="DHBP_synth_RibB-like_a/b_dom"/>
</dbReference>
<evidence type="ECO:0000256" key="13">
    <source>
        <dbReference type="PIRNR" id="PIRNR004930"/>
    </source>
</evidence>
<dbReference type="PANTHER" id="PTHR17490:SF16">
    <property type="entry name" value="THREONYLCARBAMOYL-AMP SYNTHASE"/>
    <property type="match status" value="1"/>
</dbReference>
<feature type="binding site" evidence="14">
    <location>
        <position position="35"/>
    </location>
    <ligand>
        <name>L-threonine</name>
        <dbReference type="ChEBI" id="CHEBI:57926"/>
    </ligand>
</feature>
<reference evidence="16 17" key="1">
    <citation type="journal article" date="2018" name="Syst. Appl. Microbiol.">
        <title>Ereboglobus luteus gen. nov. sp. nov. from cockroach guts, and new insights into the oxygen relationship of the genera Opitutus and Didymococcus (Verrucomicrobia: Opitutaceae).</title>
        <authorList>
            <person name="Tegtmeier D."/>
            <person name="Belitz A."/>
            <person name="Radek R."/>
            <person name="Heimerl T."/>
            <person name="Brune A."/>
        </authorList>
    </citation>
    <scope>NUCLEOTIDE SEQUENCE [LARGE SCALE GENOMIC DNA]</scope>
    <source>
        <strain evidence="16 17">Ho45</strain>
    </source>
</reference>
<evidence type="ECO:0000256" key="5">
    <source>
        <dbReference type="ARBA" id="ARBA00022490"/>
    </source>
</evidence>
<dbReference type="InterPro" id="IPR006070">
    <property type="entry name" value="Sua5-like_dom"/>
</dbReference>
<dbReference type="EMBL" id="CP023004">
    <property type="protein sequence ID" value="AWI09895.1"/>
    <property type="molecule type" value="Genomic_DNA"/>
</dbReference>
<dbReference type="Gene3D" id="3.40.50.11030">
    <property type="entry name" value="Threonylcarbamoyl-AMP synthase, C-terminal domain"/>
    <property type="match status" value="1"/>
</dbReference>
<dbReference type="Pfam" id="PF03481">
    <property type="entry name" value="Sua5_C"/>
    <property type="match status" value="1"/>
</dbReference>
<dbReference type="OrthoDB" id="9814580at2"/>
<dbReference type="RefSeq" id="WP_108825709.1">
    <property type="nucleotide sequence ID" value="NZ_CP023004.1"/>
</dbReference>
<feature type="binding site" evidence="14">
    <location>
        <position position="142"/>
    </location>
    <ligand>
        <name>L-threonine</name>
        <dbReference type="ChEBI" id="CHEBI:57926"/>
    </ligand>
</feature>
<feature type="binding site" evidence="14">
    <location>
        <position position="195"/>
    </location>
    <ligand>
        <name>ATP</name>
        <dbReference type="ChEBI" id="CHEBI:30616"/>
    </ligand>
</feature>
<feature type="binding site" evidence="14">
    <location>
        <position position="180"/>
    </location>
    <ligand>
        <name>L-threonine</name>
        <dbReference type="ChEBI" id="CHEBI:57926"/>
    </ligand>
</feature>
<evidence type="ECO:0000256" key="4">
    <source>
        <dbReference type="ARBA" id="ARBA00015492"/>
    </source>
</evidence>
<protein>
    <recommendedName>
        <fullName evidence="4 13">Threonylcarbamoyl-AMP synthase</fullName>
        <shortName evidence="13">TC-AMP synthase</shortName>
        <ecNumber evidence="3 13">2.7.7.87</ecNumber>
    </recommendedName>
    <alternativeName>
        <fullName evidence="11 13">L-threonylcarbamoyladenylate synthase</fullName>
    </alternativeName>
</protein>
<dbReference type="GO" id="GO:0061710">
    <property type="term" value="F:L-threonylcarbamoyladenylate synthase"/>
    <property type="evidence" value="ECO:0007669"/>
    <property type="project" value="UniProtKB-EC"/>
</dbReference>
<evidence type="ECO:0000256" key="11">
    <source>
        <dbReference type="ARBA" id="ARBA00029774"/>
    </source>
</evidence>
<feature type="binding site" evidence="14">
    <location>
        <position position="120"/>
    </location>
    <ligand>
        <name>L-threonine</name>
        <dbReference type="ChEBI" id="CHEBI:57926"/>
    </ligand>
</feature>
<keyword evidence="17" id="KW-1185">Reference proteome</keyword>
<evidence type="ECO:0000313" key="17">
    <source>
        <dbReference type="Proteomes" id="UP000244896"/>
    </source>
</evidence>
<evidence type="ECO:0000256" key="12">
    <source>
        <dbReference type="ARBA" id="ARBA00048366"/>
    </source>
</evidence>
<feature type="domain" description="YrdC-like" evidence="15">
    <location>
        <begin position="13"/>
        <end position="199"/>
    </location>
</feature>
<comment type="function">
    <text evidence="13">Required for the formation of a threonylcarbamoyl group on adenosine at position 37 (t(6)A37) in tRNAs that read codons beginning with adenine.</text>
</comment>
<dbReference type="Pfam" id="PF01300">
    <property type="entry name" value="Sua5_yciO_yrdC"/>
    <property type="match status" value="1"/>
</dbReference>
<dbReference type="SUPFAM" id="SSF55821">
    <property type="entry name" value="YrdC/RibB"/>
    <property type="match status" value="1"/>
</dbReference>
<comment type="catalytic activity">
    <reaction evidence="12 13">
        <text>L-threonine + hydrogencarbonate + ATP = L-threonylcarbamoyladenylate + diphosphate + H2O</text>
        <dbReference type="Rhea" id="RHEA:36407"/>
        <dbReference type="ChEBI" id="CHEBI:15377"/>
        <dbReference type="ChEBI" id="CHEBI:17544"/>
        <dbReference type="ChEBI" id="CHEBI:30616"/>
        <dbReference type="ChEBI" id="CHEBI:33019"/>
        <dbReference type="ChEBI" id="CHEBI:57926"/>
        <dbReference type="ChEBI" id="CHEBI:73682"/>
        <dbReference type="EC" id="2.7.7.87"/>
    </reaction>
</comment>
<sequence length="339" mass="36439">MPFLKTRIYRGTPRNLAMLASALQRGELVAVPTETVYGLAGNAFSTDACAAIFRAKGRPANDPLIVHIHDLAQLDQLAHRNPAVEKLARAFWPGPLTLVLPKKDTVPDLATSGLPSVAVRMPAHPLFRALLKKCGLPLVAPSANPFGYISPTCAAHVRDGLRGKIRHILNGGDCDIGLESTIVDLRDPRRPKILRPGKIGAAEITRVLRVPVTAAAKKRPAKTARAELAPGMLSKHYSPKTPVVLHARITPALIARIPKNEAVLPLFASKKLRGENIFPLSEKQDLGEAAHNLFAALRALDGPEKTWKKIHAELAPASPASKDRALAAALNDRLTRAAA</sequence>
<organism evidence="16 17">
    <name type="scientific">Ereboglobus luteus</name>
    <dbReference type="NCBI Taxonomy" id="1796921"/>
    <lineage>
        <taxon>Bacteria</taxon>
        <taxon>Pseudomonadati</taxon>
        <taxon>Verrucomicrobiota</taxon>
        <taxon>Opitutia</taxon>
        <taxon>Opitutales</taxon>
        <taxon>Opitutaceae</taxon>
        <taxon>Ereboglobus</taxon>
    </lineage>
</organism>
<evidence type="ECO:0000256" key="8">
    <source>
        <dbReference type="ARBA" id="ARBA00022695"/>
    </source>
</evidence>
<dbReference type="GO" id="GO:0000049">
    <property type="term" value="F:tRNA binding"/>
    <property type="evidence" value="ECO:0007669"/>
    <property type="project" value="TreeGrafter"/>
</dbReference>
<evidence type="ECO:0000256" key="3">
    <source>
        <dbReference type="ARBA" id="ARBA00012584"/>
    </source>
</evidence>
<comment type="similarity">
    <text evidence="2 13">Belongs to the SUA5 family.</text>
</comment>
<comment type="subcellular location">
    <subcellularLocation>
        <location evidence="1 13">Cytoplasm</location>
    </subcellularLocation>
</comment>
<feature type="binding site" evidence="14">
    <location>
        <position position="140"/>
    </location>
    <ligand>
        <name>L-threonine</name>
        <dbReference type="ChEBI" id="CHEBI:57926"/>
    </ligand>
</feature>
<evidence type="ECO:0000256" key="2">
    <source>
        <dbReference type="ARBA" id="ARBA00007663"/>
    </source>
</evidence>
<evidence type="ECO:0000259" key="15">
    <source>
        <dbReference type="PROSITE" id="PS51163"/>
    </source>
</evidence>
<feature type="binding site" evidence="14">
    <location>
        <position position="67"/>
    </location>
    <ligand>
        <name>L-threonine</name>
        <dbReference type="ChEBI" id="CHEBI:57926"/>
    </ligand>
</feature>
<dbReference type="Proteomes" id="UP000244896">
    <property type="component" value="Chromosome"/>
</dbReference>
<dbReference type="AlphaFoldDB" id="A0A2U8E561"/>
<evidence type="ECO:0000256" key="9">
    <source>
        <dbReference type="ARBA" id="ARBA00022741"/>
    </source>
</evidence>
<dbReference type="PANTHER" id="PTHR17490">
    <property type="entry name" value="SUA5"/>
    <property type="match status" value="1"/>
</dbReference>
<keyword evidence="7 13" id="KW-0819">tRNA processing</keyword>
<keyword evidence="6 13" id="KW-0808">Transferase</keyword>
<dbReference type="InterPro" id="IPR010923">
    <property type="entry name" value="T(6)A37_SUA5"/>
</dbReference>
<dbReference type="GO" id="GO:0008033">
    <property type="term" value="P:tRNA processing"/>
    <property type="evidence" value="ECO:0007669"/>
    <property type="project" value="UniProtKB-KW"/>
</dbReference>
<dbReference type="GO" id="GO:0005737">
    <property type="term" value="C:cytoplasm"/>
    <property type="evidence" value="ECO:0007669"/>
    <property type="project" value="UniProtKB-SubCell"/>
</dbReference>
<dbReference type="NCBIfam" id="TIGR00057">
    <property type="entry name" value="L-threonylcarbamoyladenylate synthase"/>
    <property type="match status" value="1"/>
</dbReference>
<dbReference type="PROSITE" id="PS51163">
    <property type="entry name" value="YRDC"/>
    <property type="match status" value="1"/>
</dbReference>
<dbReference type="KEGG" id="elut:CKA38_12120"/>
<dbReference type="InterPro" id="IPR038385">
    <property type="entry name" value="Sua5/YwlC_C"/>
</dbReference>
<evidence type="ECO:0000256" key="1">
    <source>
        <dbReference type="ARBA" id="ARBA00004496"/>
    </source>
</evidence>
<accession>A0A2U8E561</accession>
<keyword evidence="9 13" id="KW-0547">Nucleotide-binding</keyword>
<feature type="binding site" evidence="14">
    <location>
        <position position="150"/>
    </location>
    <ligand>
        <name>ATP</name>
        <dbReference type="ChEBI" id="CHEBI:30616"/>
    </ligand>
</feature>
<dbReference type="InterPro" id="IPR050156">
    <property type="entry name" value="TC-AMP_synthase_SUA5"/>
</dbReference>
<feature type="binding site" evidence="14">
    <location>
        <position position="58"/>
    </location>
    <ligand>
        <name>ATP</name>
        <dbReference type="ChEBI" id="CHEBI:30616"/>
    </ligand>
</feature>